<keyword evidence="8" id="KW-0325">Glycoprotein</keyword>
<comment type="similarity">
    <text evidence="2">Belongs to the fasciclin-like AGP family.</text>
</comment>
<keyword evidence="7" id="KW-0472">Membrane</keyword>
<evidence type="ECO:0000256" key="8">
    <source>
        <dbReference type="ARBA" id="ARBA00023180"/>
    </source>
</evidence>
<dbReference type="GO" id="GO:0098552">
    <property type="term" value="C:side of membrane"/>
    <property type="evidence" value="ECO:0007669"/>
    <property type="project" value="UniProtKB-KW"/>
</dbReference>
<feature type="domain" description="FAS1" evidence="12">
    <location>
        <begin position="39"/>
        <end position="183"/>
    </location>
</feature>
<organism evidence="13 14">
    <name type="scientific">Oldenlandia corymbosa var. corymbosa</name>
    <dbReference type="NCBI Taxonomy" id="529605"/>
    <lineage>
        <taxon>Eukaryota</taxon>
        <taxon>Viridiplantae</taxon>
        <taxon>Streptophyta</taxon>
        <taxon>Embryophyta</taxon>
        <taxon>Tracheophyta</taxon>
        <taxon>Spermatophyta</taxon>
        <taxon>Magnoliopsida</taxon>
        <taxon>eudicotyledons</taxon>
        <taxon>Gunneridae</taxon>
        <taxon>Pentapetalae</taxon>
        <taxon>asterids</taxon>
        <taxon>lamiids</taxon>
        <taxon>Gentianales</taxon>
        <taxon>Rubiaceae</taxon>
        <taxon>Rubioideae</taxon>
        <taxon>Spermacoceae</taxon>
        <taxon>Hedyotis-Oldenlandia complex</taxon>
        <taxon>Oldenlandia</taxon>
    </lineage>
</organism>
<evidence type="ECO:0000313" key="14">
    <source>
        <dbReference type="Proteomes" id="UP001161247"/>
    </source>
</evidence>
<dbReference type="GO" id="GO:0005886">
    <property type="term" value="C:plasma membrane"/>
    <property type="evidence" value="ECO:0007669"/>
    <property type="project" value="UniProtKB-SubCell"/>
</dbReference>
<feature type="compositionally biased region" description="Pro residues" evidence="10">
    <location>
        <begin position="193"/>
        <end position="203"/>
    </location>
</feature>
<evidence type="ECO:0000256" key="2">
    <source>
        <dbReference type="ARBA" id="ARBA00007843"/>
    </source>
</evidence>
<dbReference type="Pfam" id="PF02469">
    <property type="entry name" value="Fasciclin"/>
    <property type="match status" value="1"/>
</dbReference>
<keyword evidence="3" id="KW-1003">Cell membrane</keyword>
<dbReference type="InterPro" id="IPR036378">
    <property type="entry name" value="FAS1_dom_sf"/>
</dbReference>
<dbReference type="InterPro" id="IPR000782">
    <property type="entry name" value="FAS1_domain"/>
</dbReference>
<dbReference type="Proteomes" id="UP001161247">
    <property type="component" value="Chromosome 3"/>
</dbReference>
<keyword evidence="6" id="KW-0654">Proteoglycan</keyword>
<dbReference type="PROSITE" id="PS50213">
    <property type="entry name" value="FAS1"/>
    <property type="match status" value="1"/>
</dbReference>
<dbReference type="GO" id="GO:0009834">
    <property type="term" value="P:plant-type secondary cell wall biogenesis"/>
    <property type="evidence" value="ECO:0007669"/>
    <property type="project" value="UniProtKB-ARBA"/>
</dbReference>
<accession>A0AAV1CSN6</accession>
<keyword evidence="5 11" id="KW-0732">Signal</keyword>
<dbReference type="SMART" id="SM00554">
    <property type="entry name" value="FAS1"/>
    <property type="match status" value="1"/>
</dbReference>
<reference evidence="13" key="1">
    <citation type="submission" date="2023-03" db="EMBL/GenBank/DDBJ databases">
        <authorList>
            <person name="Julca I."/>
        </authorList>
    </citation>
    <scope>NUCLEOTIDE SEQUENCE</scope>
</reference>
<comment type="subcellular location">
    <subcellularLocation>
        <location evidence="1">Cell membrane</location>
        <topology evidence="1">Lipid-anchor</topology>
        <topology evidence="1">GPI-anchor</topology>
    </subcellularLocation>
</comment>
<dbReference type="EMBL" id="OX459120">
    <property type="protein sequence ID" value="CAI9098040.1"/>
    <property type="molecule type" value="Genomic_DNA"/>
</dbReference>
<gene>
    <name evidence="13" type="ORF">OLC1_LOCUS8360</name>
</gene>
<evidence type="ECO:0000259" key="12">
    <source>
        <dbReference type="PROSITE" id="PS50213"/>
    </source>
</evidence>
<evidence type="ECO:0000256" key="10">
    <source>
        <dbReference type="SAM" id="MobiDB-lite"/>
    </source>
</evidence>
<comment type="function">
    <text evidence="9">May be a cell surface adhesion protein.</text>
</comment>
<dbReference type="InterPro" id="IPR045003">
    <property type="entry name" value="FLA_A"/>
</dbReference>
<dbReference type="FunFam" id="2.30.180.10:FF:000006">
    <property type="entry name" value="Fasciclin-like arabinogalactan protein 11"/>
    <property type="match status" value="1"/>
</dbReference>
<proteinExistence type="inferred from homology"/>
<evidence type="ECO:0000256" key="3">
    <source>
        <dbReference type="ARBA" id="ARBA00022475"/>
    </source>
</evidence>
<keyword evidence="4" id="KW-0449">Lipoprotein</keyword>
<dbReference type="PANTHER" id="PTHR32077">
    <property type="entry name" value="FASCICLIN-LIKE ARABINOGALACTAN PROTEIN"/>
    <property type="match status" value="1"/>
</dbReference>
<dbReference type="Gene3D" id="2.30.180.10">
    <property type="entry name" value="FAS1 domain"/>
    <property type="match status" value="1"/>
</dbReference>
<evidence type="ECO:0000256" key="1">
    <source>
        <dbReference type="ARBA" id="ARBA00004609"/>
    </source>
</evidence>
<evidence type="ECO:0000256" key="7">
    <source>
        <dbReference type="ARBA" id="ARBA00023136"/>
    </source>
</evidence>
<keyword evidence="14" id="KW-1185">Reference proteome</keyword>
<evidence type="ECO:0000256" key="6">
    <source>
        <dbReference type="ARBA" id="ARBA00022974"/>
    </source>
</evidence>
<evidence type="ECO:0000256" key="11">
    <source>
        <dbReference type="SAM" id="SignalP"/>
    </source>
</evidence>
<feature type="region of interest" description="Disordered" evidence="10">
    <location>
        <begin position="193"/>
        <end position="213"/>
    </location>
</feature>
<evidence type="ECO:0000256" key="4">
    <source>
        <dbReference type="ARBA" id="ARBA00022622"/>
    </source>
</evidence>
<dbReference type="SUPFAM" id="SSF82153">
    <property type="entry name" value="FAS1 domain"/>
    <property type="match status" value="1"/>
</dbReference>
<keyword evidence="4" id="KW-0336">GPI-anchor</keyword>
<feature type="chain" id="PRO_5043404439" evidence="11">
    <location>
        <begin position="28"/>
        <end position="248"/>
    </location>
</feature>
<protein>
    <submittedName>
        <fullName evidence="13">OLC1v1034592C1</fullName>
    </submittedName>
</protein>
<name>A0AAV1CSN6_OLDCO</name>
<dbReference type="PANTHER" id="PTHR32077:SF65">
    <property type="entry name" value="FASCICLIN-LIKE ARABINOGALACTAN PROTEIN 11"/>
    <property type="match status" value="1"/>
</dbReference>
<sequence length="248" mass="26414">MEMKQLILPTFPCLLLFFIHFSTTISAQSSALAPAPPGPTNITAILEKAGRFTILIRLLESTQSVDRINTQLNNSNQGLTIFAPADGAFANLKSGTLNSYTDEQKSELVQFHTLPSYMSIQQFQTASNPVGTEAGGTNYGQFPLNVTSSGTGVNITTGFVNASVVNTVYTDGQLAVYEVDQVLMPQRFFIAPPPPPPPAPAPAPSIHKKRSSASSSTVSSHAVGLNLMHEMFQASFLVAVVAAPLLFG</sequence>
<evidence type="ECO:0000256" key="5">
    <source>
        <dbReference type="ARBA" id="ARBA00022729"/>
    </source>
</evidence>
<evidence type="ECO:0000256" key="9">
    <source>
        <dbReference type="ARBA" id="ARBA00024686"/>
    </source>
</evidence>
<dbReference type="AlphaFoldDB" id="A0AAV1CSN6"/>
<evidence type="ECO:0000313" key="13">
    <source>
        <dbReference type="EMBL" id="CAI9098040.1"/>
    </source>
</evidence>
<feature type="signal peptide" evidence="11">
    <location>
        <begin position="1"/>
        <end position="27"/>
    </location>
</feature>